<name>A0ABU3CMV6_9FLAO</name>
<sequence length="682" mass="78733">MSNFVNNLYKNQALFYKVFLFILTAVLIVYLLPKGGKFKYDIPKNKPWQYENLYAPFDFAILKTEEEIQEERQEIRNSLIPYYEFDTAVVERVKFDGLQEIQRTFSDSVLDLAERPLNNFVENTIEKIYKNGLLQESSRMQPEQLVYLRKGNEAYEVTYKKILKQGDISTFLNNEIDQANLGFFRTELLEVFFNSVEPNVVYNNDLTQKELESKLNNISYTRGIIEQGSRVIAKGEVVDNAKYNILRSLKQEYESQVWSEDNHNWILVGYSTLVALALLMLLLFIRKYRRDIFENNVKVTFIFFNIIFMVMLTTLVVKFNIDYVYVVPLCILPLTLKAFFDARLGLFTHVITVLLLGFIVPNSYEYMFLQIIAGIVTILTVSELYKRANLFISVGQITLVYIISYFAFTIIQEGSIADVEGEVFLTFLLGGLATLFVQPLIYIYEKIFGMVSDMSLLELSDTNSRLLKELAEKAPGTFHHSLNVANLAEAAANEIQANAMMVRVGALYHDIGKMQNPTYFTENQTTAVNSHDELSPRESAEIIIEHVIKGIEIAKRNNLPDRVIDFIRTHHGTSTVYYFLMKEKESSSEEVNPDDFRYPGPIPFSKETAILMMCDSVEAASKSLKEPTSVLIDDFVEKIINKQMKDGQFLNSNITFKEIQLVKKILKRKLKNIYHLRVEYPE</sequence>
<keyword evidence="1" id="KW-1133">Transmembrane helix</keyword>
<feature type="transmembrane region" description="Helical" evidence="1">
    <location>
        <begin position="390"/>
        <end position="411"/>
    </location>
</feature>
<feature type="transmembrane region" description="Helical" evidence="1">
    <location>
        <begin position="265"/>
        <end position="285"/>
    </location>
</feature>
<feature type="transmembrane region" description="Helical" evidence="1">
    <location>
        <begin position="423"/>
        <end position="444"/>
    </location>
</feature>
<dbReference type="InterPro" id="IPR003607">
    <property type="entry name" value="HD/PDEase_dom"/>
</dbReference>
<keyword evidence="1" id="KW-0812">Transmembrane</keyword>
<keyword evidence="4" id="KW-1185">Reference proteome</keyword>
<dbReference type="Pfam" id="PF07697">
    <property type="entry name" value="7TMR-HDED"/>
    <property type="match status" value="1"/>
</dbReference>
<keyword evidence="1" id="KW-0472">Membrane</keyword>
<dbReference type="PANTHER" id="PTHR36442:SF1">
    <property type="entry name" value="CYCLIC-DI-AMP PHOSPHODIESTERASE PGPH"/>
    <property type="match status" value="1"/>
</dbReference>
<comment type="caution">
    <text evidence="3">The sequence shown here is derived from an EMBL/GenBank/DDBJ whole genome shotgun (WGS) entry which is preliminary data.</text>
</comment>
<dbReference type="Pfam" id="PF07698">
    <property type="entry name" value="7TM-7TMR_HD"/>
    <property type="match status" value="1"/>
</dbReference>
<evidence type="ECO:0000313" key="4">
    <source>
        <dbReference type="Proteomes" id="UP001245285"/>
    </source>
</evidence>
<dbReference type="InterPro" id="IPR006674">
    <property type="entry name" value="HD_domain"/>
</dbReference>
<dbReference type="PANTHER" id="PTHR36442">
    <property type="entry name" value="CYCLIC-DI-AMP PHOSPHODIESTERASE PGPH"/>
    <property type="match status" value="1"/>
</dbReference>
<gene>
    <name evidence="3" type="ORF">RM545_13390</name>
</gene>
<protein>
    <submittedName>
        <fullName evidence="3">HDIG domain-containing protein</fullName>
    </submittedName>
</protein>
<dbReference type="Pfam" id="PF01966">
    <property type="entry name" value="HD"/>
    <property type="match status" value="1"/>
</dbReference>
<feature type="transmembrane region" description="Helical" evidence="1">
    <location>
        <begin position="297"/>
        <end position="317"/>
    </location>
</feature>
<accession>A0ABU3CMV6</accession>
<dbReference type="NCBIfam" id="TIGR00277">
    <property type="entry name" value="HDIG"/>
    <property type="match status" value="1"/>
</dbReference>
<evidence type="ECO:0000313" key="3">
    <source>
        <dbReference type="EMBL" id="MDT0647689.1"/>
    </source>
</evidence>
<feature type="domain" description="HD/PDEase" evidence="2">
    <location>
        <begin position="473"/>
        <end position="629"/>
    </location>
</feature>
<reference evidence="3 4" key="1">
    <citation type="submission" date="2023-09" db="EMBL/GenBank/DDBJ databases">
        <authorList>
            <person name="Rey-Velasco X."/>
        </authorList>
    </citation>
    <scope>NUCLEOTIDE SEQUENCE [LARGE SCALE GENOMIC DNA]</scope>
    <source>
        <strain evidence="3 4">F260</strain>
    </source>
</reference>
<evidence type="ECO:0000259" key="2">
    <source>
        <dbReference type="SMART" id="SM00471"/>
    </source>
</evidence>
<organism evidence="3 4">
    <name type="scientific">Autumnicola lenta</name>
    <dbReference type="NCBI Taxonomy" id="3075593"/>
    <lineage>
        <taxon>Bacteria</taxon>
        <taxon>Pseudomonadati</taxon>
        <taxon>Bacteroidota</taxon>
        <taxon>Flavobacteriia</taxon>
        <taxon>Flavobacteriales</taxon>
        <taxon>Flavobacteriaceae</taxon>
        <taxon>Autumnicola</taxon>
    </lineage>
</organism>
<dbReference type="InterPro" id="IPR011624">
    <property type="entry name" value="Metal-dep_PHydrolase_7TM_extra"/>
</dbReference>
<dbReference type="InterPro" id="IPR011621">
    <property type="entry name" value="Metal-dep_PHydrolase_7TM_intra"/>
</dbReference>
<dbReference type="EMBL" id="JAVRHO010000020">
    <property type="protein sequence ID" value="MDT0647689.1"/>
    <property type="molecule type" value="Genomic_DNA"/>
</dbReference>
<dbReference type="CDD" id="cd00077">
    <property type="entry name" value="HDc"/>
    <property type="match status" value="1"/>
</dbReference>
<proteinExistence type="predicted"/>
<dbReference type="InterPro" id="IPR052722">
    <property type="entry name" value="PgpH_phosphodiesterase"/>
</dbReference>
<dbReference type="RefSeq" id="WP_311495792.1">
    <property type="nucleotide sequence ID" value="NZ_JAVRHO010000020.1"/>
</dbReference>
<feature type="transmembrane region" description="Helical" evidence="1">
    <location>
        <begin position="14"/>
        <end position="32"/>
    </location>
</feature>
<dbReference type="SMART" id="SM00471">
    <property type="entry name" value="HDc"/>
    <property type="match status" value="1"/>
</dbReference>
<feature type="transmembrane region" description="Helical" evidence="1">
    <location>
        <begin position="344"/>
        <end position="360"/>
    </location>
</feature>
<dbReference type="InterPro" id="IPR006675">
    <property type="entry name" value="HDIG_dom"/>
</dbReference>
<feature type="transmembrane region" description="Helical" evidence="1">
    <location>
        <begin position="323"/>
        <end position="339"/>
    </location>
</feature>
<evidence type="ECO:0000256" key="1">
    <source>
        <dbReference type="SAM" id="Phobius"/>
    </source>
</evidence>
<dbReference type="Gene3D" id="1.10.3210.10">
    <property type="entry name" value="Hypothetical protein af1432"/>
    <property type="match status" value="1"/>
</dbReference>
<dbReference type="SUPFAM" id="SSF109604">
    <property type="entry name" value="HD-domain/PDEase-like"/>
    <property type="match status" value="1"/>
</dbReference>
<dbReference type="Proteomes" id="UP001245285">
    <property type="component" value="Unassembled WGS sequence"/>
</dbReference>
<feature type="transmembrane region" description="Helical" evidence="1">
    <location>
        <begin position="366"/>
        <end position="385"/>
    </location>
</feature>